<proteinExistence type="inferred from homology"/>
<organism evidence="2 3">
    <name type="scientific">Aliibacillus thermotolerans</name>
    <dbReference type="NCBI Taxonomy" id="1834418"/>
    <lineage>
        <taxon>Bacteria</taxon>
        <taxon>Bacillati</taxon>
        <taxon>Bacillota</taxon>
        <taxon>Bacilli</taxon>
        <taxon>Bacillales</taxon>
        <taxon>Bacillaceae</taxon>
        <taxon>Aliibacillus</taxon>
    </lineage>
</organism>
<protein>
    <recommendedName>
        <fullName evidence="1">UPF0637 protein ACFPTR_00515</fullName>
    </recommendedName>
</protein>
<dbReference type="InterPro" id="IPR009403">
    <property type="entry name" value="UPF0637"/>
</dbReference>
<evidence type="ECO:0000313" key="2">
    <source>
        <dbReference type="EMBL" id="MFC5627378.1"/>
    </source>
</evidence>
<reference evidence="3" key="1">
    <citation type="journal article" date="2019" name="Int. J. Syst. Evol. Microbiol.">
        <title>The Global Catalogue of Microorganisms (GCM) 10K type strain sequencing project: providing services to taxonomists for standard genome sequencing and annotation.</title>
        <authorList>
            <consortium name="The Broad Institute Genomics Platform"/>
            <consortium name="The Broad Institute Genome Sequencing Center for Infectious Disease"/>
            <person name="Wu L."/>
            <person name="Ma J."/>
        </authorList>
    </citation>
    <scope>NUCLEOTIDE SEQUENCE [LARGE SCALE GENOMIC DNA]</scope>
    <source>
        <strain evidence="3">CGMCC 1.15790</strain>
    </source>
</reference>
<dbReference type="PIRSF" id="PIRSF021332">
    <property type="entry name" value="DUF1054"/>
    <property type="match status" value="1"/>
</dbReference>
<sequence>MTFQGFHPQDFETFQIEGLEARMQAIQERIQPKFRQIGPYVTEELSLMLQKEMYLHIAKHARRTKNPPNDTWLAVADNKRGYKKHPHFEIGLFDSHVFIWLAYIYELPKKESIAEKFMENKHLIRSLPHSFVLSIDHTKKDVLPLKEETIESALTRFRDVKKGEFLLGQTFDKDDPLLSRGEDFLHEAIVTFEQLVPLYELSLEG</sequence>
<dbReference type="EMBL" id="JBHSPF010000004">
    <property type="protein sequence ID" value="MFC5627378.1"/>
    <property type="molecule type" value="Genomic_DNA"/>
</dbReference>
<dbReference type="Proteomes" id="UP001596143">
    <property type="component" value="Unassembled WGS sequence"/>
</dbReference>
<dbReference type="HAMAP" id="MF_01851">
    <property type="entry name" value="UPF0637"/>
    <property type="match status" value="1"/>
</dbReference>
<dbReference type="InterPro" id="IPR053707">
    <property type="entry name" value="UPF0637_domain_sf"/>
</dbReference>
<comment type="similarity">
    <text evidence="1">Belongs to the UPF0637 family.</text>
</comment>
<gene>
    <name evidence="2" type="ORF">ACFPTR_00515</name>
</gene>
<evidence type="ECO:0000256" key="1">
    <source>
        <dbReference type="HAMAP-Rule" id="MF_01851"/>
    </source>
</evidence>
<dbReference type="RefSeq" id="WP_270898441.1">
    <property type="nucleotide sequence ID" value="NZ_JBHSPF010000004.1"/>
</dbReference>
<evidence type="ECO:0000313" key="3">
    <source>
        <dbReference type="Proteomes" id="UP001596143"/>
    </source>
</evidence>
<keyword evidence="3" id="KW-1185">Reference proteome</keyword>
<dbReference type="Pfam" id="PF06335">
    <property type="entry name" value="DUF1054"/>
    <property type="match status" value="1"/>
</dbReference>
<dbReference type="Gene3D" id="3.30.930.20">
    <property type="entry name" value="Protein of unknown function DUF1054"/>
    <property type="match status" value="1"/>
</dbReference>
<accession>A0ABW0U2P5</accession>
<name>A0ABW0U2P5_9BACI</name>
<dbReference type="SUPFAM" id="SSF142913">
    <property type="entry name" value="YktB/PF0168-like"/>
    <property type="match status" value="1"/>
</dbReference>
<comment type="caution">
    <text evidence="2">The sequence shown here is derived from an EMBL/GenBank/DDBJ whole genome shotgun (WGS) entry which is preliminary data.</text>
</comment>